<organism evidence="1 2">
    <name type="scientific">Dovyalis caffra</name>
    <dbReference type="NCBI Taxonomy" id="77055"/>
    <lineage>
        <taxon>Eukaryota</taxon>
        <taxon>Viridiplantae</taxon>
        <taxon>Streptophyta</taxon>
        <taxon>Embryophyta</taxon>
        <taxon>Tracheophyta</taxon>
        <taxon>Spermatophyta</taxon>
        <taxon>Magnoliopsida</taxon>
        <taxon>eudicotyledons</taxon>
        <taxon>Gunneridae</taxon>
        <taxon>Pentapetalae</taxon>
        <taxon>rosids</taxon>
        <taxon>fabids</taxon>
        <taxon>Malpighiales</taxon>
        <taxon>Salicaceae</taxon>
        <taxon>Flacourtieae</taxon>
        <taxon>Dovyalis</taxon>
    </lineage>
</organism>
<accession>A0AAV1RAR9</accession>
<evidence type="ECO:0000313" key="1">
    <source>
        <dbReference type="EMBL" id="CAK7330215.1"/>
    </source>
</evidence>
<dbReference type="PANTHER" id="PTHR33526">
    <property type="entry name" value="OS07G0123800 PROTEIN"/>
    <property type="match status" value="1"/>
</dbReference>
<protein>
    <submittedName>
        <fullName evidence="1">Uncharacterized protein</fullName>
    </submittedName>
</protein>
<dbReference type="PANTHER" id="PTHR33526:SF20">
    <property type="entry name" value="VQ DOMAIN-CONTAINING PROTEIN"/>
    <property type="match status" value="1"/>
</dbReference>
<dbReference type="PIRSF" id="PIRSF031279">
    <property type="entry name" value="UCP031279"/>
    <property type="match status" value="1"/>
</dbReference>
<dbReference type="InterPro" id="IPR016972">
    <property type="entry name" value="UCP031279"/>
</dbReference>
<dbReference type="EMBL" id="CAWUPB010000913">
    <property type="protein sequence ID" value="CAK7330215.1"/>
    <property type="molecule type" value="Genomic_DNA"/>
</dbReference>
<name>A0AAV1RAR9_9ROSI</name>
<evidence type="ECO:0000313" key="2">
    <source>
        <dbReference type="Proteomes" id="UP001314170"/>
    </source>
</evidence>
<proteinExistence type="predicted"/>
<dbReference type="Proteomes" id="UP001314170">
    <property type="component" value="Unassembled WGS sequence"/>
</dbReference>
<gene>
    <name evidence="1" type="ORF">DCAF_LOCUS7843</name>
</gene>
<reference evidence="1 2" key="1">
    <citation type="submission" date="2024-01" db="EMBL/GenBank/DDBJ databases">
        <authorList>
            <person name="Waweru B."/>
        </authorList>
    </citation>
    <scope>NUCLEOTIDE SEQUENCE [LARGE SCALE GENOMIC DNA]</scope>
</reference>
<sequence length="161" mass="17832">MRSTANKQSNKLIRILFAPFKFISKARYLYMKSMWKCAGRVGNGNFVGGPTSQIMTLPKSFSSKPDSNSNNDAVLKGILDSLAKKRIDDQIESNMDGNGEVMKQTTLGSSGRVGRSYSVGVGKIGRIDEDKPCSFREDHNLKADSYARSKSYAVSRKSIEY</sequence>
<comment type="caution">
    <text evidence="1">The sequence shown here is derived from an EMBL/GenBank/DDBJ whole genome shotgun (WGS) entry which is preliminary data.</text>
</comment>
<dbReference type="AlphaFoldDB" id="A0AAV1RAR9"/>
<keyword evidence="2" id="KW-1185">Reference proteome</keyword>